<reference evidence="1" key="1">
    <citation type="submission" date="2014-09" db="EMBL/GenBank/DDBJ databases">
        <authorList>
            <person name="Magalhaes I.L.F."/>
            <person name="Oliveira U."/>
            <person name="Santos F.R."/>
            <person name="Vidigal T.H.D.A."/>
            <person name="Brescovit A.D."/>
            <person name="Santos A.J."/>
        </authorList>
    </citation>
    <scope>NUCLEOTIDE SEQUENCE</scope>
    <source>
        <tissue evidence="1">Shoot tissue taken approximately 20 cm above the soil surface</tissue>
    </source>
</reference>
<dbReference type="EMBL" id="GBRH01253601">
    <property type="protein sequence ID" value="JAD44294.1"/>
    <property type="molecule type" value="Transcribed_RNA"/>
</dbReference>
<reference evidence="1" key="2">
    <citation type="journal article" date="2015" name="Data Brief">
        <title>Shoot transcriptome of the giant reed, Arundo donax.</title>
        <authorList>
            <person name="Barrero R.A."/>
            <person name="Guerrero F.D."/>
            <person name="Moolhuijzen P."/>
            <person name="Goolsby J.A."/>
            <person name="Tidwell J."/>
            <person name="Bellgard S.E."/>
            <person name="Bellgard M.I."/>
        </authorList>
    </citation>
    <scope>NUCLEOTIDE SEQUENCE</scope>
    <source>
        <tissue evidence="1">Shoot tissue taken approximately 20 cm above the soil surface</tissue>
    </source>
</reference>
<protein>
    <submittedName>
        <fullName evidence="1">Uncharacterized protein</fullName>
    </submittedName>
</protein>
<proteinExistence type="predicted"/>
<sequence length="22" mass="2494">MIKILKFGAVFLILRSSMQPSN</sequence>
<evidence type="ECO:0000313" key="1">
    <source>
        <dbReference type="EMBL" id="JAD44294.1"/>
    </source>
</evidence>
<name>A0A0A8ZY19_ARUDO</name>
<dbReference type="AlphaFoldDB" id="A0A0A8ZY19"/>
<organism evidence="1">
    <name type="scientific">Arundo donax</name>
    <name type="common">Giant reed</name>
    <name type="synonym">Donax arundinaceus</name>
    <dbReference type="NCBI Taxonomy" id="35708"/>
    <lineage>
        <taxon>Eukaryota</taxon>
        <taxon>Viridiplantae</taxon>
        <taxon>Streptophyta</taxon>
        <taxon>Embryophyta</taxon>
        <taxon>Tracheophyta</taxon>
        <taxon>Spermatophyta</taxon>
        <taxon>Magnoliopsida</taxon>
        <taxon>Liliopsida</taxon>
        <taxon>Poales</taxon>
        <taxon>Poaceae</taxon>
        <taxon>PACMAD clade</taxon>
        <taxon>Arundinoideae</taxon>
        <taxon>Arundineae</taxon>
        <taxon>Arundo</taxon>
    </lineage>
</organism>
<accession>A0A0A8ZY19</accession>